<dbReference type="EMBL" id="JAHRIO010062667">
    <property type="protein sequence ID" value="MEQ2179375.1"/>
    <property type="molecule type" value="Genomic_DNA"/>
</dbReference>
<name>A0ABV0P7E9_9TELE</name>
<proteinExistence type="predicted"/>
<gene>
    <name evidence="1" type="ORF">GOODEAATRI_024292</name>
</gene>
<evidence type="ECO:0000313" key="2">
    <source>
        <dbReference type="Proteomes" id="UP001476798"/>
    </source>
</evidence>
<comment type="caution">
    <text evidence="1">The sequence shown here is derived from an EMBL/GenBank/DDBJ whole genome shotgun (WGS) entry which is preliminary data.</text>
</comment>
<dbReference type="Proteomes" id="UP001476798">
    <property type="component" value="Unassembled WGS sequence"/>
</dbReference>
<evidence type="ECO:0000313" key="1">
    <source>
        <dbReference type="EMBL" id="MEQ2179375.1"/>
    </source>
</evidence>
<accession>A0ABV0P7E9</accession>
<sequence length="114" mass="12746">MDTTSAVFYVHCWGRTRSLQSLREAQRVWTWAHPWRTSLRAIHPVGRRNSVADCLSAQKLEGSSRGMEAASSQSTTHCPLLFSLALPDEVYAQKLKGKALSEELDLALNDMTTL</sequence>
<reference evidence="1 2" key="1">
    <citation type="submission" date="2021-06" db="EMBL/GenBank/DDBJ databases">
        <authorList>
            <person name="Palmer J.M."/>
        </authorList>
    </citation>
    <scope>NUCLEOTIDE SEQUENCE [LARGE SCALE GENOMIC DNA]</scope>
    <source>
        <strain evidence="1 2">GA_2019</strain>
        <tissue evidence="1">Muscle</tissue>
    </source>
</reference>
<organism evidence="1 2">
    <name type="scientific">Goodea atripinnis</name>
    <dbReference type="NCBI Taxonomy" id="208336"/>
    <lineage>
        <taxon>Eukaryota</taxon>
        <taxon>Metazoa</taxon>
        <taxon>Chordata</taxon>
        <taxon>Craniata</taxon>
        <taxon>Vertebrata</taxon>
        <taxon>Euteleostomi</taxon>
        <taxon>Actinopterygii</taxon>
        <taxon>Neopterygii</taxon>
        <taxon>Teleostei</taxon>
        <taxon>Neoteleostei</taxon>
        <taxon>Acanthomorphata</taxon>
        <taxon>Ovalentaria</taxon>
        <taxon>Atherinomorphae</taxon>
        <taxon>Cyprinodontiformes</taxon>
        <taxon>Goodeidae</taxon>
        <taxon>Goodea</taxon>
    </lineage>
</organism>
<keyword evidence="2" id="KW-1185">Reference proteome</keyword>
<protein>
    <submittedName>
        <fullName evidence="1">Uncharacterized protein</fullName>
    </submittedName>
</protein>